<comment type="similarity">
    <text evidence="1">Belongs to the LysR transcriptional regulatory family.</text>
</comment>
<keyword evidence="3" id="KW-0238">DNA-binding</keyword>
<dbReference type="InterPro" id="IPR005119">
    <property type="entry name" value="LysR_subst-bd"/>
</dbReference>
<dbReference type="Gene3D" id="1.10.10.10">
    <property type="entry name" value="Winged helix-like DNA-binding domain superfamily/Winged helix DNA-binding domain"/>
    <property type="match status" value="1"/>
</dbReference>
<organism evidence="6 7">
    <name type="scientific">Treponema parvum</name>
    <dbReference type="NCBI Taxonomy" id="138851"/>
    <lineage>
        <taxon>Bacteria</taxon>
        <taxon>Pseudomonadati</taxon>
        <taxon>Spirochaetota</taxon>
        <taxon>Spirochaetia</taxon>
        <taxon>Spirochaetales</taxon>
        <taxon>Treponemataceae</taxon>
        <taxon>Treponema</taxon>
    </lineage>
</organism>
<keyword evidence="4" id="KW-0804">Transcription</keyword>
<dbReference type="GO" id="GO:0003700">
    <property type="term" value="F:DNA-binding transcription factor activity"/>
    <property type="evidence" value="ECO:0007669"/>
    <property type="project" value="InterPro"/>
</dbReference>
<dbReference type="SUPFAM" id="SSF53850">
    <property type="entry name" value="Periplasmic binding protein-like II"/>
    <property type="match status" value="1"/>
</dbReference>
<evidence type="ECO:0000256" key="3">
    <source>
        <dbReference type="ARBA" id="ARBA00023125"/>
    </source>
</evidence>
<dbReference type="GO" id="GO:0003677">
    <property type="term" value="F:DNA binding"/>
    <property type="evidence" value="ECO:0007669"/>
    <property type="project" value="UniProtKB-KW"/>
</dbReference>
<reference evidence="6" key="2">
    <citation type="journal article" date="2021" name="Microbiol. Resour. Announc.">
        <title>Complete Genome Sequences of Three Human Oral Treponema parvum Isolates.</title>
        <authorList>
            <person name="Zeng H."/>
            <person name="Watt R.M."/>
        </authorList>
    </citation>
    <scope>NUCLEOTIDE SEQUENCE</scope>
    <source>
        <strain evidence="6">ATCC 700773</strain>
    </source>
</reference>
<keyword evidence="2" id="KW-0805">Transcription regulation</keyword>
<dbReference type="InterPro" id="IPR000847">
    <property type="entry name" value="LysR_HTH_N"/>
</dbReference>
<dbReference type="Pfam" id="PF00126">
    <property type="entry name" value="HTH_1"/>
    <property type="match status" value="1"/>
</dbReference>
<dbReference type="Pfam" id="PF03466">
    <property type="entry name" value="LysR_substrate"/>
    <property type="match status" value="1"/>
</dbReference>
<dbReference type="AlphaFoldDB" id="A0A975F1I2"/>
<dbReference type="InterPro" id="IPR036388">
    <property type="entry name" value="WH-like_DNA-bd_sf"/>
</dbReference>
<evidence type="ECO:0000256" key="2">
    <source>
        <dbReference type="ARBA" id="ARBA00023015"/>
    </source>
</evidence>
<evidence type="ECO:0000256" key="1">
    <source>
        <dbReference type="ARBA" id="ARBA00009437"/>
    </source>
</evidence>
<gene>
    <name evidence="6" type="ORF">HRI96_11170</name>
</gene>
<feature type="domain" description="HTH lysR-type" evidence="5">
    <location>
        <begin position="4"/>
        <end position="61"/>
    </location>
</feature>
<dbReference type="PANTHER" id="PTHR30126:SF96">
    <property type="entry name" value="TRANSCRIPTIONAL REGULATORY PROTEIN, LYSR FAMILY"/>
    <property type="match status" value="1"/>
</dbReference>
<dbReference type="EMBL" id="CP054257">
    <property type="protein sequence ID" value="QTQ12707.1"/>
    <property type="molecule type" value="Genomic_DNA"/>
</dbReference>
<reference evidence="6" key="1">
    <citation type="submission" date="2020-05" db="EMBL/GenBank/DDBJ databases">
        <authorList>
            <person name="Zeng H."/>
            <person name="Chan Y.K."/>
            <person name="Watt R.M."/>
        </authorList>
    </citation>
    <scope>NUCLEOTIDE SEQUENCE</scope>
    <source>
        <strain evidence="6">ATCC 700773</strain>
    </source>
</reference>
<dbReference type="PRINTS" id="PR00039">
    <property type="entry name" value="HTHLYSR"/>
</dbReference>
<dbReference type="PANTHER" id="PTHR30126">
    <property type="entry name" value="HTH-TYPE TRANSCRIPTIONAL REGULATOR"/>
    <property type="match status" value="1"/>
</dbReference>
<dbReference type="InterPro" id="IPR036390">
    <property type="entry name" value="WH_DNA-bd_sf"/>
</dbReference>
<dbReference type="RefSeq" id="WP_210117419.1">
    <property type="nucleotide sequence ID" value="NZ_CP054257.1"/>
</dbReference>
<evidence type="ECO:0000259" key="5">
    <source>
        <dbReference type="PROSITE" id="PS50931"/>
    </source>
</evidence>
<dbReference type="PROSITE" id="PS50931">
    <property type="entry name" value="HTH_LYSR"/>
    <property type="match status" value="1"/>
</dbReference>
<dbReference type="CDD" id="cd05466">
    <property type="entry name" value="PBP2_LTTR_substrate"/>
    <property type="match status" value="1"/>
</dbReference>
<evidence type="ECO:0000313" key="7">
    <source>
        <dbReference type="Proteomes" id="UP000671995"/>
    </source>
</evidence>
<dbReference type="SUPFAM" id="SSF46785">
    <property type="entry name" value="Winged helix' DNA-binding domain"/>
    <property type="match status" value="1"/>
</dbReference>
<evidence type="ECO:0000256" key="4">
    <source>
        <dbReference type="ARBA" id="ARBA00023163"/>
    </source>
</evidence>
<proteinExistence type="inferred from homology"/>
<evidence type="ECO:0000313" key="6">
    <source>
        <dbReference type="EMBL" id="QTQ12707.1"/>
    </source>
</evidence>
<name>A0A975F1I2_9SPIR</name>
<dbReference type="Proteomes" id="UP000671995">
    <property type="component" value="Chromosome"/>
</dbReference>
<dbReference type="Gene3D" id="3.40.190.290">
    <property type="match status" value="1"/>
</dbReference>
<protein>
    <submittedName>
        <fullName evidence="6">LysR family transcriptional regulator</fullName>
    </submittedName>
</protein>
<accession>A0A975F1I2</accession>
<sequence>MHKRDYEQLNYLITLAEELNITRAAERLYISQPALTSYLNRLEANLGVKLLDRSKSPLRITPAGQQYITMMKDIEYRKDQLLESIRRLDQPAYETLRIAVGRNRGELMLPHILPDLYHRFPGIHLSVFEGRDEVMAEKVQHNAVDIAIIESFLYVGSLSYLMLAEESHCLVTGAQNPHLAGMNIQKNDPFHPLDVPPEFINNQTFFSPSTKNGLNFYTQQLFSQHRLAPKDIVFIANNNTAYQLALKGLGTTYQSVYYADVVKTDEKPVFLMPGGVPSILKIFIVFKESPMTDAKRWCIDHTMESIRSFYAEPRMYTSF</sequence>